<feature type="domain" description="SGNH hydrolase-type esterase" evidence="2">
    <location>
        <begin position="9"/>
        <end position="249"/>
    </location>
</feature>
<name>D5UYZ9_TSUPD</name>
<dbReference type="PANTHER" id="PTHR37981">
    <property type="entry name" value="LIPASE 2"/>
    <property type="match status" value="1"/>
</dbReference>
<dbReference type="SUPFAM" id="SSF52266">
    <property type="entry name" value="SGNH hydrolase"/>
    <property type="match status" value="1"/>
</dbReference>
<evidence type="ECO:0000313" key="3">
    <source>
        <dbReference type="EMBL" id="ADG80846.1"/>
    </source>
</evidence>
<sequence>MAPYSNIAALGSSYASGPGIDPVDDRTVGRSARNYPHQLAQRFGAALTDLTVSGATTATILDAPQRVLFTKIAPQINGRPTNADLVTITAGGNDLGYIAAALKLGVVATADKYTRGSASRLLRPSLPQTTSDQIALAQAGLARIVREVRDRAPGARVVLVDYLPLLGDATRPGVDVPFDAQTIAALRTVADELAAVFRDAAAETAADLVSASELGRGHELGSSDPWVQPLYPVYRLTGSFHPTAAGMQAVADAVADHVSSPAQ</sequence>
<geneLocation type="plasmid" evidence="3 4">
    <name>pTpau01</name>
</geneLocation>
<dbReference type="Proteomes" id="UP000001213">
    <property type="component" value="Plasmid pTpau01"/>
</dbReference>
<keyword evidence="3" id="KW-0614">Plasmid</keyword>
<evidence type="ECO:0000259" key="2">
    <source>
        <dbReference type="Pfam" id="PF13472"/>
    </source>
</evidence>
<keyword evidence="4" id="KW-1185">Reference proteome</keyword>
<evidence type="ECO:0000256" key="1">
    <source>
        <dbReference type="PIRSR" id="PIRSR637460-1"/>
    </source>
</evidence>
<protein>
    <recommendedName>
        <fullName evidence="2">SGNH hydrolase-type esterase domain-containing protein</fullName>
    </recommendedName>
</protein>
<dbReference type="eggNOG" id="COG2755">
    <property type="taxonomic scope" value="Bacteria"/>
</dbReference>
<organism evidence="3 4">
    <name type="scientific">Tsukamurella paurometabola (strain ATCC 8368 / DSM 20162 / CCUG 35730 / CIP 100753 / JCM 10117 / KCTC 9821 / NBRC 16120 / NCIMB 702349 / NCTC 13040)</name>
    <name type="common">Corynebacterium paurometabolum</name>
    <dbReference type="NCBI Taxonomy" id="521096"/>
    <lineage>
        <taxon>Bacteria</taxon>
        <taxon>Bacillati</taxon>
        <taxon>Actinomycetota</taxon>
        <taxon>Actinomycetes</taxon>
        <taxon>Mycobacteriales</taxon>
        <taxon>Tsukamurellaceae</taxon>
        <taxon>Tsukamurella</taxon>
    </lineage>
</organism>
<reference evidence="4" key="1">
    <citation type="submission" date="2010-03" db="EMBL/GenBank/DDBJ databases">
        <title>The complete plasmid of Tsukamurella paurometabola DSM 20162.</title>
        <authorList>
            <consortium name="US DOE Joint Genome Institute (JGI-PGF)"/>
            <person name="Lucas S."/>
            <person name="Copeland A."/>
            <person name="Lapidus A."/>
            <person name="Glavina del Rio T."/>
            <person name="Dalin E."/>
            <person name="Tice H."/>
            <person name="Bruce D."/>
            <person name="Goodwin L."/>
            <person name="Pitluck S."/>
            <person name="Kyrpides N."/>
            <person name="Mavromatis K."/>
            <person name="Ivanova N."/>
            <person name="Mikhailova N."/>
            <person name="Munk A.C."/>
            <person name="Brettin T."/>
            <person name="Detter J.C."/>
            <person name="Tapia R."/>
            <person name="Han C."/>
            <person name="Larimer F."/>
            <person name="Land M."/>
            <person name="Hauser L."/>
            <person name="Markowitz V."/>
            <person name="Cheng J.-F."/>
            <person name="Hugenholtz P."/>
            <person name="Woyke T."/>
            <person name="Wu D."/>
            <person name="Jando M."/>
            <person name="Brambilla E."/>
            <person name="Klenk H.-P."/>
            <person name="Eisen J.A."/>
        </authorList>
    </citation>
    <scope>NUCLEOTIDE SEQUENCE [LARGE SCALE GENOMIC DNA]</scope>
    <source>
        <strain evidence="4">ATCC 8368 / DSM 20162 / CCUG 35730 / CIP 100753 / JCM 10117 / KCTC 9821 / NBRC 16120 / NCIMB 702349 / NCTC 13040</strain>
        <plasmid evidence="4">pTpau01</plasmid>
    </source>
</reference>
<dbReference type="InterPro" id="IPR037460">
    <property type="entry name" value="SEST-like"/>
</dbReference>
<evidence type="ECO:0000313" key="4">
    <source>
        <dbReference type="Proteomes" id="UP000001213"/>
    </source>
</evidence>
<proteinExistence type="predicted"/>
<dbReference type="HOGENOM" id="CLU_038449_1_1_11"/>
<accession>D5UYZ9</accession>
<dbReference type="InterPro" id="IPR013830">
    <property type="entry name" value="SGNH_hydro"/>
</dbReference>
<dbReference type="GO" id="GO:0019433">
    <property type="term" value="P:triglyceride catabolic process"/>
    <property type="evidence" value="ECO:0007669"/>
    <property type="project" value="TreeGrafter"/>
</dbReference>
<feature type="active site" evidence="1">
    <location>
        <position position="241"/>
    </location>
</feature>
<dbReference type="GO" id="GO:0004806">
    <property type="term" value="F:triacylglycerol lipase activity"/>
    <property type="evidence" value="ECO:0007669"/>
    <property type="project" value="TreeGrafter"/>
</dbReference>
<gene>
    <name evidence="3" type="ordered locus">Tpau_4280</name>
</gene>
<dbReference type="AlphaFoldDB" id="D5UYZ9"/>
<dbReference type="RefSeq" id="WP_013128831.1">
    <property type="nucleotide sequence ID" value="NC_014159.1"/>
</dbReference>
<dbReference type="KEGG" id="tpr:Tpau_4280"/>
<dbReference type="EMBL" id="CP001967">
    <property type="protein sequence ID" value="ADG80846.1"/>
    <property type="molecule type" value="Genomic_DNA"/>
</dbReference>
<dbReference type="Gene3D" id="3.40.50.1110">
    <property type="entry name" value="SGNH hydrolase"/>
    <property type="match status" value="1"/>
</dbReference>
<feature type="active site" description="Nucleophile" evidence="1">
    <location>
        <position position="13"/>
    </location>
</feature>
<reference evidence="3 4" key="2">
    <citation type="journal article" date="2011" name="Stand. Genomic Sci.">
        <title>Complete genome sequence of Tsukamurella paurometabola type strain (no. 33).</title>
        <authorList>
            <person name="Munk A.C."/>
            <person name="Lapidus A."/>
            <person name="Lucas S."/>
            <person name="Nolan M."/>
            <person name="Tice H."/>
            <person name="Cheng J.F."/>
            <person name="Del Rio T.G."/>
            <person name="Goodwin L."/>
            <person name="Pitluck S."/>
            <person name="Liolios K."/>
            <person name="Huntemann M."/>
            <person name="Ivanova N."/>
            <person name="Mavromatis K."/>
            <person name="Mikhailova N."/>
            <person name="Pati A."/>
            <person name="Chen A."/>
            <person name="Palaniappan K."/>
            <person name="Tapia R."/>
            <person name="Han C."/>
            <person name="Land M."/>
            <person name="Hauser L."/>
            <person name="Chang Y.J."/>
            <person name="Jeffries C.D."/>
            <person name="Brettin T."/>
            <person name="Yasawong M."/>
            <person name="Brambilla E.M."/>
            <person name="Rohde M."/>
            <person name="Sikorski J."/>
            <person name="Goker M."/>
            <person name="Detter J.C."/>
            <person name="Woyke T."/>
            <person name="Bristow J."/>
            <person name="Eisen J.A."/>
            <person name="Markowitz V."/>
            <person name="Hugenholtz P."/>
            <person name="Kyrpides N.C."/>
            <person name="Klenk H.P."/>
        </authorList>
    </citation>
    <scope>NUCLEOTIDE SEQUENCE [LARGE SCALE GENOMIC DNA]</scope>
    <source>
        <strain evidence="4">ATCC 8368 / DSM 20162 / CCUG 35730 / CIP 100753 / JCM 10117 / KCTC 9821 / NBRC 16120 / NCIMB 702349 / NCTC 13040</strain>
        <plasmid evidence="3">pTpau01</plasmid>
    </source>
</reference>
<dbReference type="InterPro" id="IPR036514">
    <property type="entry name" value="SGNH_hydro_sf"/>
</dbReference>
<dbReference type="Pfam" id="PF13472">
    <property type="entry name" value="Lipase_GDSL_2"/>
    <property type="match status" value="1"/>
</dbReference>
<dbReference type="PANTHER" id="PTHR37981:SF1">
    <property type="entry name" value="SGNH HYDROLASE-TYPE ESTERASE DOMAIN-CONTAINING PROTEIN"/>
    <property type="match status" value="1"/>
</dbReference>
<dbReference type="CDD" id="cd01823">
    <property type="entry name" value="SEST_like"/>
    <property type="match status" value="1"/>
</dbReference>